<dbReference type="InterPro" id="IPR023170">
    <property type="entry name" value="HhH_base_excis_C"/>
</dbReference>
<dbReference type="GO" id="GO:0035485">
    <property type="term" value="F:adenine/guanine mispair binding"/>
    <property type="evidence" value="ECO:0007669"/>
    <property type="project" value="TreeGrafter"/>
</dbReference>
<dbReference type="InterPro" id="IPR015797">
    <property type="entry name" value="NUDIX_hydrolase-like_dom_sf"/>
</dbReference>
<dbReference type="GO" id="GO:0051539">
    <property type="term" value="F:4 iron, 4 sulfur cluster binding"/>
    <property type="evidence" value="ECO:0007669"/>
    <property type="project" value="UniProtKB-UniRule"/>
</dbReference>
<dbReference type="GO" id="GO:0046872">
    <property type="term" value="F:metal ion binding"/>
    <property type="evidence" value="ECO:0007669"/>
    <property type="project" value="UniProtKB-UniRule"/>
</dbReference>
<dbReference type="SMART" id="SM00478">
    <property type="entry name" value="ENDO3c"/>
    <property type="match status" value="1"/>
</dbReference>
<evidence type="ECO:0000256" key="14">
    <source>
        <dbReference type="RuleBase" id="RU365096"/>
    </source>
</evidence>
<dbReference type="InterPro" id="IPR005760">
    <property type="entry name" value="A/G_AdeGlyc_MutY"/>
</dbReference>
<evidence type="ECO:0000313" key="16">
    <source>
        <dbReference type="EMBL" id="AOM77572.1"/>
    </source>
</evidence>
<dbReference type="Pfam" id="PF00730">
    <property type="entry name" value="HhH-GPD"/>
    <property type="match status" value="1"/>
</dbReference>
<keyword evidence="9" id="KW-0378">Hydrolase</keyword>
<dbReference type="RefSeq" id="WP_069379261.1">
    <property type="nucleotide sequence ID" value="NZ_CP017141.1"/>
</dbReference>
<dbReference type="EC" id="3.2.2.31" evidence="4 14"/>
<feature type="domain" description="HhH-GPD" evidence="15">
    <location>
        <begin position="35"/>
        <end position="186"/>
    </location>
</feature>
<evidence type="ECO:0000256" key="12">
    <source>
        <dbReference type="ARBA" id="ARBA00023204"/>
    </source>
</evidence>
<dbReference type="OrthoDB" id="9802365at2"/>
<dbReference type="SUPFAM" id="SSF55811">
    <property type="entry name" value="Nudix"/>
    <property type="match status" value="1"/>
</dbReference>
<evidence type="ECO:0000256" key="1">
    <source>
        <dbReference type="ARBA" id="ARBA00000843"/>
    </source>
</evidence>
<dbReference type="GO" id="GO:0034039">
    <property type="term" value="F:8-oxo-7,8-dihydroguanine DNA N-glycosylase activity"/>
    <property type="evidence" value="ECO:0007669"/>
    <property type="project" value="TreeGrafter"/>
</dbReference>
<dbReference type="SUPFAM" id="SSF48150">
    <property type="entry name" value="DNA-glycosylase"/>
    <property type="match status" value="1"/>
</dbReference>
<evidence type="ECO:0000256" key="3">
    <source>
        <dbReference type="ARBA" id="ARBA00008343"/>
    </source>
</evidence>
<evidence type="ECO:0000256" key="6">
    <source>
        <dbReference type="ARBA" id="ARBA00022485"/>
    </source>
</evidence>
<comment type="catalytic activity">
    <reaction evidence="1 14">
        <text>Hydrolyzes free adenine bases from 7,8-dihydro-8-oxoguanine:adenine mismatched double-stranded DNA, leaving an apurinic site.</text>
        <dbReference type="EC" id="3.2.2.31"/>
    </reaction>
</comment>
<evidence type="ECO:0000259" key="15">
    <source>
        <dbReference type="SMART" id="SM00478"/>
    </source>
</evidence>
<dbReference type="EMBL" id="CP017141">
    <property type="protein sequence ID" value="AOM77572.1"/>
    <property type="molecule type" value="Genomic_DNA"/>
</dbReference>
<dbReference type="CDD" id="cd00056">
    <property type="entry name" value="ENDO3c"/>
    <property type="match status" value="1"/>
</dbReference>
<dbReference type="InterPro" id="IPR003265">
    <property type="entry name" value="HhH-GPD_domain"/>
</dbReference>
<keyword evidence="6" id="KW-0004">4Fe-4S</keyword>
<keyword evidence="17" id="KW-1185">Reference proteome</keyword>
<evidence type="ECO:0000256" key="2">
    <source>
        <dbReference type="ARBA" id="ARBA00002933"/>
    </source>
</evidence>
<comment type="similarity">
    <text evidence="3 14">Belongs to the Nth/MutY family.</text>
</comment>
<dbReference type="GO" id="GO:0000701">
    <property type="term" value="F:purine-specific mismatch base pair DNA N-glycosylase activity"/>
    <property type="evidence" value="ECO:0007669"/>
    <property type="project" value="UniProtKB-EC"/>
</dbReference>
<dbReference type="PANTHER" id="PTHR42944">
    <property type="entry name" value="ADENINE DNA GLYCOSYLASE"/>
    <property type="match status" value="1"/>
</dbReference>
<comment type="function">
    <text evidence="2">Adenine glycosylase active on G-A mispairs. MutY also corrects error-prone DNA synthesis past GO lesions which are due to the oxidatively damaged form of guanine: 7,8-dihydro-8-oxoguanine (8-oxo-dGTP).</text>
</comment>
<organism evidence="16 17">
    <name type="scientific">Pedobacter steynii</name>
    <dbReference type="NCBI Taxonomy" id="430522"/>
    <lineage>
        <taxon>Bacteria</taxon>
        <taxon>Pseudomonadati</taxon>
        <taxon>Bacteroidota</taxon>
        <taxon>Sphingobacteriia</taxon>
        <taxon>Sphingobacteriales</taxon>
        <taxon>Sphingobacteriaceae</taxon>
        <taxon>Pedobacter</taxon>
    </lineage>
</organism>
<keyword evidence="8 14" id="KW-0227">DNA damage</keyword>
<dbReference type="InterPro" id="IPR044298">
    <property type="entry name" value="MIG/MutY"/>
</dbReference>
<dbReference type="Pfam" id="PF14815">
    <property type="entry name" value="NUDIX_4"/>
    <property type="match status" value="1"/>
</dbReference>
<evidence type="ECO:0000256" key="8">
    <source>
        <dbReference type="ARBA" id="ARBA00022763"/>
    </source>
</evidence>
<evidence type="ECO:0000313" key="17">
    <source>
        <dbReference type="Proteomes" id="UP000094313"/>
    </source>
</evidence>
<evidence type="ECO:0000256" key="5">
    <source>
        <dbReference type="ARBA" id="ARBA00022023"/>
    </source>
</evidence>
<evidence type="ECO:0000256" key="4">
    <source>
        <dbReference type="ARBA" id="ARBA00012045"/>
    </source>
</evidence>
<evidence type="ECO:0000256" key="13">
    <source>
        <dbReference type="ARBA" id="ARBA00023295"/>
    </source>
</evidence>
<dbReference type="Gene3D" id="1.10.1670.10">
    <property type="entry name" value="Helix-hairpin-Helix base-excision DNA repair enzymes (C-terminal)"/>
    <property type="match status" value="1"/>
</dbReference>
<evidence type="ECO:0000256" key="11">
    <source>
        <dbReference type="ARBA" id="ARBA00023014"/>
    </source>
</evidence>
<evidence type="ECO:0000256" key="9">
    <source>
        <dbReference type="ARBA" id="ARBA00022801"/>
    </source>
</evidence>
<reference evidence="16 17" key="1">
    <citation type="submission" date="2016-08" db="EMBL/GenBank/DDBJ databases">
        <authorList>
            <person name="Seilhamer J.J."/>
        </authorList>
    </citation>
    <scope>NUCLEOTIDE SEQUENCE [LARGE SCALE GENOMIC DNA]</scope>
    <source>
        <strain evidence="16 17">DX4</strain>
    </source>
</reference>
<dbReference type="Gene3D" id="1.10.340.30">
    <property type="entry name" value="Hypothetical protein, domain 2"/>
    <property type="match status" value="1"/>
</dbReference>
<proteinExistence type="inferred from homology"/>
<keyword evidence="7" id="KW-0479">Metal-binding</keyword>
<name>A0A1D7QFU7_9SPHI</name>
<dbReference type="InterPro" id="IPR029119">
    <property type="entry name" value="MutY_C"/>
</dbReference>
<dbReference type="CDD" id="cd03431">
    <property type="entry name" value="NUDIX_DNA_Glycosylase_C-MutY"/>
    <property type="match status" value="1"/>
</dbReference>
<dbReference type="Proteomes" id="UP000094313">
    <property type="component" value="Chromosome"/>
</dbReference>
<dbReference type="PANTHER" id="PTHR42944:SF1">
    <property type="entry name" value="ADENINE DNA GLYCOSYLASE"/>
    <property type="match status" value="1"/>
</dbReference>
<keyword evidence="13 14" id="KW-0326">Glycosidase</keyword>
<dbReference type="InterPro" id="IPR011257">
    <property type="entry name" value="DNA_glycosylase"/>
</dbReference>
<accession>A0A1D7QFU7</accession>
<dbReference type="AlphaFoldDB" id="A0A1D7QFU7"/>
<dbReference type="Gene3D" id="3.90.79.10">
    <property type="entry name" value="Nucleoside Triphosphate Pyrophosphohydrolase"/>
    <property type="match status" value="1"/>
</dbReference>
<dbReference type="GO" id="GO:0032357">
    <property type="term" value="F:oxidized purine DNA binding"/>
    <property type="evidence" value="ECO:0007669"/>
    <property type="project" value="TreeGrafter"/>
</dbReference>
<gene>
    <name evidence="16" type="ORF">BFS30_10575</name>
</gene>
<dbReference type="NCBIfam" id="TIGR01084">
    <property type="entry name" value="mutY"/>
    <property type="match status" value="1"/>
</dbReference>
<keyword evidence="10 14" id="KW-0408">Iron</keyword>
<dbReference type="Pfam" id="PF00633">
    <property type="entry name" value="HHH"/>
    <property type="match status" value="1"/>
</dbReference>
<evidence type="ECO:0000256" key="7">
    <source>
        <dbReference type="ARBA" id="ARBA00022723"/>
    </source>
</evidence>
<dbReference type="GO" id="GO:0006298">
    <property type="term" value="P:mismatch repair"/>
    <property type="evidence" value="ECO:0007669"/>
    <property type="project" value="TreeGrafter"/>
</dbReference>
<protein>
    <recommendedName>
        <fullName evidence="5 14">Adenine DNA glycosylase</fullName>
        <ecNumber evidence="4 14">3.2.2.31</ecNumber>
    </recommendedName>
</protein>
<comment type="cofactor">
    <cofactor evidence="14">
        <name>[4Fe-4S] cluster</name>
        <dbReference type="ChEBI" id="CHEBI:49883"/>
    </cofactor>
    <text evidence="14">Binds 1 [4Fe-4S] cluster.</text>
</comment>
<keyword evidence="12" id="KW-0234">DNA repair</keyword>
<evidence type="ECO:0000256" key="10">
    <source>
        <dbReference type="ARBA" id="ARBA00023004"/>
    </source>
</evidence>
<dbReference type="GO" id="GO:0006284">
    <property type="term" value="P:base-excision repair"/>
    <property type="evidence" value="ECO:0007669"/>
    <property type="project" value="UniProtKB-UniRule"/>
</dbReference>
<keyword evidence="11" id="KW-0411">Iron-sulfur</keyword>
<sequence length="350" mass="40485">MSFQTEIVKWYLINKRALPWRDTTDAYVIWLSEIILQQTRVEQGLPYFNNFLQNYPTVNDFANATETQILKLWQGLGYYSRGRNMLFTARQIRDSYSGVFPVKYDELVQLKGVGAYTAAAISSFSSNESRAVLDGNVFRVLSRYFGIEAAINSTEGKKQFSELAQAMIEGQQPSLYNQAIMEFGALQCKPKSPDCSNCPIQSGCYAKKNDQVSLLPFKLKKLKKRTRYFNYLVCFEGDRILVNKRTAGDVWQELYDFPLIETEKNYLDDQEQFLTELKKNFGEACIIAPLVQQKHLLTHQTIYVQFFALDNYIVNFNMNAEIKWVSFAEFEELPQPKVITNFMISNSIKQ</sequence>
<dbReference type="KEGG" id="psty:BFS30_10575"/>
<dbReference type="InterPro" id="IPR000445">
    <property type="entry name" value="HhH_motif"/>
</dbReference>